<gene>
    <name evidence="2" type="ORF">J2W31_002931</name>
</gene>
<evidence type="ECO:0000256" key="1">
    <source>
        <dbReference type="SAM" id="SignalP"/>
    </source>
</evidence>
<dbReference type="AlphaFoldDB" id="A0AAW8D1U3"/>
<feature type="signal peptide" evidence="1">
    <location>
        <begin position="1"/>
        <end position="21"/>
    </location>
</feature>
<feature type="chain" id="PRO_5043431954" evidence="1">
    <location>
        <begin position="22"/>
        <end position="150"/>
    </location>
</feature>
<evidence type="ECO:0000313" key="2">
    <source>
        <dbReference type="EMBL" id="MDP9893816.1"/>
    </source>
</evidence>
<protein>
    <submittedName>
        <fullName evidence="2">Uncharacterized protein YceK</fullName>
    </submittedName>
</protein>
<accession>A0AAW8D1U3</accession>
<keyword evidence="1" id="KW-0732">Signal</keyword>
<comment type="caution">
    <text evidence="2">The sequence shown here is derived from an EMBL/GenBank/DDBJ whole genome shotgun (WGS) entry which is preliminary data.</text>
</comment>
<evidence type="ECO:0000313" key="3">
    <source>
        <dbReference type="Proteomes" id="UP001242045"/>
    </source>
</evidence>
<reference evidence="2" key="1">
    <citation type="submission" date="2023-07" db="EMBL/GenBank/DDBJ databases">
        <title>Sorghum-associated microbial communities from plants grown in Nebraska, USA.</title>
        <authorList>
            <person name="Schachtman D."/>
        </authorList>
    </citation>
    <scope>NUCLEOTIDE SEQUENCE</scope>
    <source>
        <strain evidence="2">DS3754</strain>
    </source>
</reference>
<dbReference type="EMBL" id="JAUSRD010000006">
    <property type="protein sequence ID" value="MDP9893816.1"/>
    <property type="molecule type" value="Genomic_DNA"/>
</dbReference>
<dbReference type="Proteomes" id="UP001242045">
    <property type="component" value="Unassembled WGS sequence"/>
</dbReference>
<sequence>MIRLSQAAVAAAVVVCLSGCASIFNGTTQPVAFSSAPQGAAMTITNRAGEPVHIGTTPSTVTLKRGAGYFKSEAYTVTMKKEGFADASQQVDSQVSGWYVANIMLGGLLGMLIVDPASGGMYTFPDTVKGTLAPTVAGVVGTSAAPATVK</sequence>
<dbReference type="RefSeq" id="WP_307507744.1">
    <property type="nucleotide sequence ID" value="NZ_JAUSRD010000006.1"/>
</dbReference>
<proteinExistence type="predicted"/>
<name>A0AAW8D1U3_9BURK</name>
<organism evidence="2 3">
    <name type="scientific">Variovorax boronicumulans</name>
    <dbReference type="NCBI Taxonomy" id="436515"/>
    <lineage>
        <taxon>Bacteria</taxon>
        <taxon>Pseudomonadati</taxon>
        <taxon>Pseudomonadota</taxon>
        <taxon>Betaproteobacteria</taxon>
        <taxon>Burkholderiales</taxon>
        <taxon>Comamonadaceae</taxon>
        <taxon>Variovorax</taxon>
    </lineage>
</organism>